<evidence type="ECO:0000313" key="1">
    <source>
        <dbReference type="EMBL" id="KAI8432995.1"/>
    </source>
</evidence>
<comment type="caution">
    <text evidence="1">The sequence shown here is derived from an EMBL/GenBank/DDBJ whole genome shotgun (WGS) entry which is preliminary data.</text>
</comment>
<name>A0ACC0KA10_CHOFU</name>
<accession>A0ACC0KA10</accession>
<dbReference type="Proteomes" id="UP001064048">
    <property type="component" value="Chromosome 24"/>
</dbReference>
<dbReference type="EMBL" id="CM046124">
    <property type="protein sequence ID" value="KAI8432995.1"/>
    <property type="molecule type" value="Genomic_DNA"/>
</dbReference>
<gene>
    <name evidence="1" type="ORF">MSG28_013877</name>
</gene>
<proteinExistence type="predicted"/>
<protein>
    <submittedName>
        <fullName evidence="1">Uncharacterized protein</fullName>
    </submittedName>
</protein>
<organism evidence="1 2">
    <name type="scientific">Choristoneura fumiferana</name>
    <name type="common">Spruce budworm moth</name>
    <name type="synonym">Archips fumiferana</name>
    <dbReference type="NCBI Taxonomy" id="7141"/>
    <lineage>
        <taxon>Eukaryota</taxon>
        <taxon>Metazoa</taxon>
        <taxon>Ecdysozoa</taxon>
        <taxon>Arthropoda</taxon>
        <taxon>Hexapoda</taxon>
        <taxon>Insecta</taxon>
        <taxon>Pterygota</taxon>
        <taxon>Neoptera</taxon>
        <taxon>Endopterygota</taxon>
        <taxon>Lepidoptera</taxon>
        <taxon>Glossata</taxon>
        <taxon>Ditrysia</taxon>
        <taxon>Tortricoidea</taxon>
        <taxon>Tortricidae</taxon>
        <taxon>Tortricinae</taxon>
        <taxon>Choristoneura</taxon>
    </lineage>
</organism>
<evidence type="ECO:0000313" key="2">
    <source>
        <dbReference type="Proteomes" id="UP001064048"/>
    </source>
</evidence>
<reference evidence="1 2" key="1">
    <citation type="journal article" date="2022" name="Genome Biol. Evol.">
        <title>The Spruce Budworm Genome: Reconstructing the Evolutionary History of Antifreeze Proteins.</title>
        <authorList>
            <person name="Beliveau C."/>
            <person name="Gagne P."/>
            <person name="Picq S."/>
            <person name="Vernygora O."/>
            <person name="Keeling C.I."/>
            <person name="Pinkney K."/>
            <person name="Doucet D."/>
            <person name="Wen F."/>
            <person name="Johnston J.S."/>
            <person name="Maaroufi H."/>
            <person name="Boyle B."/>
            <person name="Laroche J."/>
            <person name="Dewar K."/>
            <person name="Juretic N."/>
            <person name="Blackburn G."/>
            <person name="Nisole A."/>
            <person name="Brunet B."/>
            <person name="Brandao M."/>
            <person name="Lumley L."/>
            <person name="Duan J."/>
            <person name="Quan G."/>
            <person name="Lucarotti C.J."/>
            <person name="Roe A.D."/>
            <person name="Sperling F.A.H."/>
            <person name="Levesque R.C."/>
            <person name="Cusson M."/>
        </authorList>
    </citation>
    <scope>NUCLEOTIDE SEQUENCE [LARGE SCALE GENOMIC DNA]</scope>
    <source>
        <strain evidence="1">Glfc:IPQL:Cfum</strain>
    </source>
</reference>
<sequence length="116" mass="12377">MPVPPTPPFLPFAPFSPFGPGFGQFPKFPSFPQIPLPVVPTPDQIKNVNPGQGQIFNGVAVQSSSGMVQDKDGKWVRAGGTSVLSNDNGKVLEFKQGEAPPDLQVPIRAPTVSQPW</sequence>
<keyword evidence="2" id="KW-1185">Reference proteome</keyword>